<evidence type="ECO:0000313" key="1">
    <source>
        <dbReference type="EMBL" id="TBU31580.1"/>
    </source>
</evidence>
<dbReference type="Proteomes" id="UP000292957">
    <property type="component" value="Unassembled WGS sequence"/>
</dbReference>
<proteinExistence type="predicted"/>
<gene>
    <name evidence="1" type="ORF">BD311DRAFT_98207</name>
</gene>
<protein>
    <submittedName>
        <fullName evidence="1">Uncharacterized protein</fullName>
    </submittedName>
</protein>
<dbReference type="EMBL" id="ML143398">
    <property type="protein sequence ID" value="TBU31580.1"/>
    <property type="molecule type" value="Genomic_DNA"/>
</dbReference>
<dbReference type="AlphaFoldDB" id="A0A4Q9MUF6"/>
<name>A0A4Q9MUF6_9APHY</name>
<organism evidence="1">
    <name type="scientific">Dichomitus squalens</name>
    <dbReference type="NCBI Taxonomy" id="114155"/>
    <lineage>
        <taxon>Eukaryota</taxon>
        <taxon>Fungi</taxon>
        <taxon>Dikarya</taxon>
        <taxon>Basidiomycota</taxon>
        <taxon>Agaricomycotina</taxon>
        <taxon>Agaricomycetes</taxon>
        <taxon>Polyporales</taxon>
        <taxon>Polyporaceae</taxon>
        <taxon>Dichomitus</taxon>
    </lineage>
</organism>
<sequence>MILRRTSDGIYRDCNGRFRRPRGAPSMCTIVRRPGTLFISSGYLGAALILTLGRNLAATHSY</sequence>
<accession>A0A4Q9MUF6</accession>
<reference evidence="1" key="1">
    <citation type="submission" date="2019-01" db="EMBL/GenBank/DDBJ databases">
        <title>Draft genome sequences of three monokaryotic isolates of the white-rot basidiomycete fungus Dichomitus squalens.</title>
        <authorList>
            <consortium name="DOE Joint Genome Institute"/>
            <person name="Lopez S.C."/>
            <person name="Andreopoulos B."/>
            <person name="Pangilinan J."/>
            <person name="Lipzen A."/>
            <person name="Riley R."/>
            <person name="Ahrendt S."/>
            <person name="Ng V."/>
            <person name="Barry K."/>
            <person name="Daum C."/>
            <person name="Grigoriev I.V."/>
            <person name="Hilden K.S."/>
            <person name="Makela M.R."/>
            <person name="de Vries R.P."/>
        </authorList>
    </citation>
    <scope>NUCLEOTIDE SEQUENCE [LARGE SCALE GENOMIC DNA]</scope>
    <source>
        <strain evidence="1">OM18370.1</strain>
    </source>
</reference>